<dbReference type="EMBL" id="KV454013">
    <property type="protein sequence ID" value="ODV95818.1"/>
    <property type="molecule type" value="Genomic_DNA"/>
</dbReference>
<name>A0A1E4TVY5_PACTA</name>
<accession>A0A1E4TVY5</accession>
<feature type="compositionally biased region" description="Low complexity" evidence="1">
    <location>
        <begin position="48"/>
        <end position="57"/>
    </location>
</feature>
<organism evidence="3 4">
    <name type="scientific">Pachysolen tannophilus NRRL Y-2460</name>
    <dbReference type="NCBI Taxonomy" id="669874"/>
    <lineage>
        <taxon>Eukaryota</taxon>
        <taxon>Fungi</taxon>
        <taxon>Dikarya</taxon>
        <taxon>Ascomycota</taxon>
        <taxon>Saccharomycotina</taxon>
        <taxon>Pichiomycetes</taxon>
        <taxon>Pachysolenaceae</taxon>
        <taxon>Pachysolen</taxon>
    </lineage>
</organism>
<proteinExistence type="predicted"/>
<keyword evidence="2" id="KW-0812">Transmembrane</keyword>
<keyword evidence="4" id="KW-1185">Reference proteome</keyword>
<evidence type="ECO:0000256" key="1">
    <source>
        <dbReference type="SAM" id="MobiDB-lite"/>
    </source>
</evidence>
<dbReference type="Proteomes" id="UP000094236">
    <property type="component" value="Unassembled WGS sequence"/>
</dbReference>
<dbReference type="AlphaFoldDB" id="A0A1E4TVY5"/>
<sequence>MSAQIPTSKSFWRQAAFLTSIALFTAYFVKSKIHLRRQQQFRPDELESSSYYSDGSSNKNQERQDISKIRPGFPTSENSEYMRKSQYEGSGNSYISRRSGDKISSGFWGKWW</sequence>
<protein>
    <submittedName>
        <fullName evidence="3">Uncharacterized protein</fullName>
    </submittedName>
</protein>
<gene>
    <name evidence="3" type="ORF">PACTADRAFT_49265</name>
</gene>
<feature type="transmembrane region" description="Helical" evidence="2">
    <location>
        <begin position="12"/>
        <end position="29"/>
    </location>
</feature>
<evidence type="ECO:0000313" key="4">
    <source>
        <dbReference type="Proteomes" id="UP000094236"/>
    </source>
</evidence>
<dbReference type="OrthoDB" id="3999982at2759"/>
<evidence type="ECO:0000256" key="2">
    <source>
        <dbReference type="SAM" id="Phobius"/>
    </source>
</evidence>
<evidence type="ECO:0000313" key="3">
    <source>
        <dbReference type="EMBL" id="ODV95818.1"/>
    </source>
</evidence>
<feature type="region of interest" description="Disordered" evidence="1">
    <location>
        <begin position="40"/>
        <end position="94"/>
    </location>
</feature>
<keyword evidence="2" id="KW-1133">Transmembrane helix</keyword>
<reference evidence="4" key="1">
    <citation type="submission" date="2016-05" db="EMBL/GenBank/DDBJ databases">
        <title>Comparative genomics of biotechnologically important yeasts.</title>
        <authorList>
            <consortium name="DOE Joint Genome Institute"/>
            <person name="Riley R."/>
            <person name="Haridas S."/>
            <person name="Wolfe K.H."/>
            <person name="Lopes M.R."/>
            <person name="Hittinger C.T."/>
            <person name="Goker M."/>
            <person name="Salamov A."/>
            <person name="Wisecaver J."/>
            <person name="Long T.M."/>
            <person name="Aerts A.L."/>
            <person name="Barry K."/>
            <person name="Choi C."/>
            <person name="Clum A."/>
            <person name="Coughlan A.Y."/>
            <person name="Deshpande S."/>
            <person name="Douglass A.P."/>
            <person name="Hanson S.J."/>
            <person name="Klenk H.-P."/>
            <person name="Labutti K."/>
            <person name="Lapidus A."/>
            <person name="Lindquist E."/>
            <person name="Lipzen A."/>
            <person name="Meier-Kolthoff J.P."/>
            <person name="Ohm R.A."/>
            <person name="Otillar R.P."/>
            <person name="Pangilinan J."/>
            <person name="Peng Y."/>
            <person name="Rokas A."/>
            <person name="Rosa C.A."/>
            <person name="Scheuner C."/>
            <person name="Sibirny A.A."/>
            <person name="Slot J.C."/>
            <person name="Stielow J.B."/>
            <person name="Sun H."/>
            <person name="Kurtzman C.P."/>
            <person name="Blackwell M."/>
            <person name="Grigoriev I.V."/>
            <person name="Jeffries T.W."/>
        </authorList>
    </citation>
    <scope>NUCLEOTIDE SEQUENCE [LARGE SCALE GENOMIC DNA]</scope>
    <source>
        <strain evidence="4">NRRL Y-2460</strain>
    </source>
</reference>
<keyword evidence="2" id="KW-0472">Membrane</keyword>